<dbReference type="GO" id="GO:0006351">
    <property type="term" value="P:DNA-templated transcription"/>
    <property type="evidence" value="ECO:0007669"/>
    <property type="project" value="InterPro"/>
</dbReference>
<sequence>MKYSITKISQDNADSFFTKEGLERASAVFSRIRFGQKPTPRTPLYKDVPEDEVFEMWVEQLDRILEVSNKSPNDEGYLGDLIQYDKSRTVKVGPQGELKPLDDRMDDILQYWTLPINIDRDIDMDIIDNVRNILFGIDPSGKRNLIRPMSVERVVSLDKYDNKLVTNSGCPDFGKRNDPAILSRAMSDAELGIWKNYPMALGARSQRGKERSIFMAPFSLNIKEKQFLYPLLEIIRNRNIPFFSAWEGFKQVELGFAEQNFFNNEESLLIQQDYTSMDKFYNETCNDIVKLVCSSVFQENYRDDFNEVVDHLTTVPVLISTDKMIEGRHGMPSGSGFTNFNESIVSYYYSHWLNKYKLNVNASQGLGDDLAFEVPTTTSQSNDNEDYSDIAQLLSTSSEQAAGLVVEPTKQRIDRKTTVYLQRFFDKRIREYDEGMEIVVGCYPSILALNTAINPERYHDPRKWSGEMETLRWLMILENCYRLPYFPELVAFFVKGDKFKLGLNIPGFFDKLPIIFDEAKAIKGFVPTYNQESMDKGILDFNVVKYLLRNRSELE</sequence>
<organism evidence="2">
    <name type="scientific">viral metagenome</name>
    <dbReference type="NCBI Taxonomy" id="1070528"/>
    <lineage>
        <taxon>unclassified sequences</taxon>
        <taxon>metagenomes</taxon>
        <taxon>organismal metagenomes</taxon>
    </lineage>
</organism>
<dbReference type="EMBL" id="BDQE01000188">
    <property type="protein sequence ID" value="GBH22934.1"/>
    <property type="molecule type" value="Genomic_RNA"/>
</dbReference>
<comment type="caution">
    <text evidence="2">The sequence shown here is derived from an EMBL/GenBank/DDBJ whole genome shotgun (WGS) entry which is preliminary data.</text>
</comment>
<proteinExistence type="predicted"/>
<dbReference type="InterPro" id="IPR043502">
    <property type="entry name" value="DNA/RNA_pol_sf"/>
</dbReference>
<evidence type="ECO:0000259" key="1">
    <source>
        <dbReference type="Pfam" id="PF00680"/>
    </source>
</evidence>
<reference evidence="2" key="1">
    <citation type="submission" date="2017-04" db="EMBL/GenBank/DDBJ databases">
        <title>Unveiling RNA virosphere associated with marine microorganisms.</title>
        <authorList>
            <person name="Urayama S."/>
            <person name="Takaki Y."/>
            <person name="Nishi S."/>
            <person name="Yoshida Y."/>
            <person name="Deguchi S."/>
            <person name="Takai K."/>
            <person name="Nunoura T."/>
        </authorList>
    </citation>
    <scope>NUCLEOTIDE SEQUENCE</scope>
</reference>
<dbReference type="GO" id="GO:0003723">
    <property type="term" value="F:RNA binding"/>
    <property type="evidence" value="ECO:0007669"/>
    <property type="project" value="InterPro"/>
</dbReference>
<feature type="domain" description="RNA-directed RNA polymerase C-terminal" evidence="1">
    <location>
        <begin position="207"/>
        <end position="412"/>
    </location>
</feature>
<name>A0A2V0RCJ1_9ZZZZ</name>
<dbReference type="Pfam" id="PF00680">
    <property type="entry name" value="RdRP_1"/>
    <property type="match status" value="1"/>
</dbReference>
<evidence type="ECO:0000313" key="2">
    <source>
        <dbReference type="EMBL" id="GBH22934.1"/>
    </source>
</evidence>
<dbReference type="GO" id="GO:0003968">
    <property type="term" value="F:RNA-directed RNA polymerase activity"/>
    <property type="evidence" value="ECO:0007669"/>
    <property type="project" value="InterPro"/>
</dbReference>
<dbReference type="InterPro" id="IPR001205">
    <property type="entry name" value="RNA-dir_pol_C"/>
</dbReference>
<dbReference type="SUPFAM" id="SSF56672">
    <property type="entry name" value="DNA/RNA polymerases"/>
    <property type="match status" value="1"/>
</dbReference>
<protein>
    <submittedName>
        <fullName evidence="2">RdRp</fullName>
    </submittedName>
</protein>
<accession>A0A2V0RCJ1</accession>
<dbReference type="AlphaFoldDB" id="A0A2V0RCJ1"/>